<sequence length="235" mass="27409">MFFSFIFIQILNVLAGVPETNKILSKISHTKENPELISHDYANHINESSSNYVYENILLRAKNEIDSILDLLKKEEDLLANKEKNELNEIGSYCINLNIERESVSNYKTSRNKTFEILKDYAHAAFNIIQSPIFLDILNNIKLNLNMSTLAPTLIEMSDLIIKMESSNDNMNMKKVIQFTKDVYNLKIYDENLQNILKNTNSDVDNHHEVIIFYLKIRSTYVDLFRFFKEDAILN</sequence>
<evidence type="ECO:0000313" key="3">
    <source>
        <dbReference type="EMBL" id="EJW03404.1"/>
    </source>
</evidence>
<feature type="coiled-coil region" evidence="1">
    <location>
        <begin position="58"/>
        <end position="85"/>
    </location>
</feature>
<accession>J9D798</accession>
<comment type="caution">
    <text evidence="3">The sequence shown here is derived from an EMBL/GenBank/DDBJ whole genome shotgun (WGS) entry which is preliminary data.</text>
</comment>
<dbReference type="AlphaFoldDB" id="J9D798"/>
<feature type="signal peptide" evidence="2">
    <location>
        <begin position="1"/>
        <end position="15"/>
    </location>
</feature>
<keyword evidence="4" id="KW-1185">Reference proteome</keyword>
<evidence type="ECO:0000256" key="2">
    <source>
        <dbReference type="SAM" id="SignalP"/>
    </source>
</evidence>
<organism evidence="3 4">
    <name type="scientific">Edhazardia aedis (strain USNM 41457)</name>
    <name type="common">Microsporidian parasite</name>
    <dbReference type="NCBI Taxonomy" id="1003232"/>
    <lineage>
        <taxon>Eukaryota</taxon>
        <taxon>Fungi</taxon>
        <taxon>Fungi incertae sedis</taxon>
        <taxon>Microsporidia</taxon>
        <taxon>Edhazardia</taxon>
    </lineage>
</organism>
<dbReference type="InParanoid" id="J9D798"/>
<name>J9D798_EDHAE</name>
<dbReference type="EMBL" id="AFBI03000038">
    <property type="protein sequence ID" value="EJW03404.1"/>
    <property type="molecule type" value="Genomic_DNA"/>
</dbReference>
<dbReference type="HOGENOM" id="CLU_1180201_0_0_1"/>
<proteinExistence type="predicted"/>
<evidence type="ECO:0000256" key="1">
    <source>
        <dbReference type="SAM" id="Coils"/>
    </source>
</evidence>
<gene>
    <name evidence="3" type="ORF">EDEG_02261</name>
</gene>
<keyword evidence="2" id="KW-0732">Signal</keyword>
<reference evidence="4" key="2">
    <citation type="submission" date="2015-07" db="EMBL/GenBank/DDBJ databases">
        <title>Contrasting host-pathogen interactions and genome evolution in two generalist and specialist microsporidian pathogens of mosquitoes.</title>
        <authorList>
            <consortium name="The Broad Institute Genomics Platform"/>
            <consortium name="The Broad Institute Genome Sequencing Center for Infectious Disease"/>
            <person name="Cuomo C.A."/>
            <person name="Sanscrainte N.D."/>
            <person name="Goldberg J.M."/>
            <person name="Heiman D."/>
            <person name="Young S."/>
            <person name="Zeng Q."/>
            <person name="Becnel J.J."/>
            <person name="Birren B.W."/>
        </authorList>
    </citation>
    <scope>NUCLEOTIDE SEQUENCE [LARGE SCALE GENOMIC DNA]</scope>
    <source>
        <strain evidence="4">USNM 41457</strain>
    </source>
</reference>
<dbReference type="VEuPathDB" id="MicrosporidiaDB:EDEG_02261"/>
<protein>
    <submittedName>
        <fullName evidence="3">Uncharacterized protein</fullName>
    </submittedName>
</protein>
<feature type="chain" id="PRO_5013107776" evidence="2">
    <location>
        <begin position="16"/>
        <end position="235"/>
    </location>
</feature>
<dbReference type="Proteomes" id="UP000003163">
    <property type="component" value="Unassembled WGS sequence"/>
</dbReference>
<evidence type="ECO:0000313" key="4">
    <source>
        <dbReference type="Proteomes" id="UP000003163"/>
    </source>
</evidence>
<reference evidence="3 4" key="1">
    <citation type="submission" date="2011-08" db="EMBL/GenBank/DDBJ databases">
        <authorList>
            <person name="Liu Z.J."/>
            <person name="Shi F.L."/>
            <person name="Lu J.Q."/>
            <person name="Li M."/>
            <person name="Wang Z.L."/>
        </authorList>
    </citation>
    <scope>NUCLEOTIDE SEQUENCE [LARGE SCALE GENOMIC DNA]</scope>
    <source>
        <strain evidence="3 4">USNM 41457</strain>
    </source>
</reference>
<keyword evidence="1" id="KW-0175">Coiled coil</keyword>